<feature type="region of interest" description="Disordered" evidence="1">
    <location>
        <begin position="107"/>
        <end position="131"/>
    </location>
</feature>
<accession>A0A165RRN3</accession>
<evidence type="ECO:0008006" key="4">
    <source>
        <dbReference type="Google" id="ProtNLM"/>
    </source>
</evidence>
<feature type="compositionally biased region" description="Polar residues" evidence="1">
    <location>
        <begin position="215"/>
        <end position="226"/>
    </location>
</feature>
<feature type="region of interest" description="Disordered" evidence="1">
    <location>
        <begin position="203"/>
        <end position="226"/>
    </location>
</feature>
<dbReference type="Proteomes" id="UP000076761">
    <property type="component" value="Unassembled WGS sequence"/>
</dbReference>
<sequence>MSATMVRAQALRAATRPAAVRAVPRARTYATDPAPNPASKGGNNTLLYSLLAAGAGGGAWYYYSTSTDTAEARRKADQEAVKSHLNAAGEAARAGAKDALAEGQQKYAEVKGSGQDKLAQARASAEQTGADAQSKLDAYKSQAKSTYDSAAASAQEKYDQAKSSASATLSDAEKKLDDAKAKTEKEASSWWSWLTFGLWGSAPKKEEGADKVKQESASLSEVQRKV</sequence>
<dbReference type="OrthoDB" id="3266879at2759"/>
<dbReference type="STRING" id="1314782.A0A165RRN3"/>
<dbReference type="InParanoid" id="A0A165RRN3"/>
<evidence type="ECO:0000313" key="2">
    <source>
        <dbReference type="EMBL" id="KZT24178.1"/>
    </source>
</evidence>
<keyword evidence="3" id="KW-1185">Reference proteome</keyword>
<feature type="region of interest" description="Disordered" evidence="1">
    <location>
        <begin position="150"/>
        <end position="188"/>
    </location>
</feature>
<dbReference type="AlphaFoldDB" id="A0A165RRN3"/>
<name>A0A165RRN3_9AGAM</name>
<reference evidence="2 3" key="1">
    <citation type="journal article" date="2016" name="Mol. Biol. Evol.">
        <title>Comparative Genomics of Early-Diverging Mushroom-Forming Fungi Provides Insights into the Origins of Lignocellulose Decay Capabilities.</title>
        <authorList>
            <person name="Nagy L.G."/>
            <person name="Riley R."/>
            <person name="Tritt A."/>
            <person name="Adam C."/>
            <person name="Daum C."/>
            <person name="Floudas D."/>
            <person name="Sun H."/>
            <person name="Yadav J.S."/>
            <person name="Pangilinan J."/>
            <person name="Larsson K.H."/>
            <person name="Matsuura K."/>
            <person name="Barry K."/>
            <person name="Labutti K."/>
            <person name="Kuo R."/>
            <person name="Ohm R.A."/>
            <person name="Bhattacharya S.S."/>
            <person name="Shirouzu T."/>
            <person name="Yoshinaga Y."/>
            <person name="Martin F.M."/>
            <person name="Grigoriev I.V."/>
            <person name="Hibbett D.S."/>
        </authorList>
    </citation>
    <scope>NUCLEOTIDE SEQUENCE [LARGE SCALE GENOMIC DNA]</scope>
    <source>
        <strain evidence="2 3">HHB14362 ss-1</strain>
    </source>
</reference>
<feature type="compositionally biased region" description="Basic and acidic residues" evidence="1">
    <location>
        <begin position="203"/>
        <end position="214"/>
    </location>
</feature>
<evidence type="ECO:0000256" key="1">
    <source>
        <dbReference type="SAM" id="MobiDB-lite"/>
    </source>
</evidence>
<proteinExistence type="predicted"/>
<gene>
    <name evidence="2" type="ORF">NEOLEDRAFT_1242658</name>
</gene>
<organism evidence="2 3">
    <name type="scientific">Neolentinus lepideus HHB14362 ss-1</name>
    <dbReference type="NCBI Taxonomy" id="1314782"/>
    <lineage>
        <taxon>Eukaryota</taxon>
        <taxon>Fungi</taxon>
        <taxon>Dikarya</taxon>
        <taxon>Basidiomycota</taxon>
        <taxon>Agaricomycotina</taxon>
        <taxon>Agaricomycetes</taxon>
        <taxon>Gloeophyllales</taxon>
        <taxon>Gloeophyllaceae</taxon>
        <taxon>Neolentinus</taxon>
    </lineage>
</organism>
<dbReference type="EMBL" id="KV425579">
    <property type="protein sequence ID" value="KZT24178.1"/>
    <property type="molecule type" value="Genomic_DNA"/>
</dbReference>
<protein>
    <recommendedName>
        <fullName evidence="4">Late embryogenesis abundant protein</fullName>
    </recommendedName>
</protein>
<evidence type="ECO:0000313" key="3">
    <source>
        <dbReference type="Proteomes" id="UP000076761"/>
    </source>
</evidence>
<feature type="compositionally biased region" description="Basic and acidic residues" evidence="1">
    <location>
        <begin position="171"/>
        <end position="187"/>
    </location>
</feature>